<accession>A0A2R6NVP3</accession>
<dbReference type="OrthoDB" id="2797467at2759"/>
<evidence type="ECO:0000256" key="9">
    <source>
        <dbReference type="ARBA" id="ARBA00022842"/>
    </source>
</evidence>
<keyword evidence="14" id="KW-0238">DNA-binding</keyword>
<evidence type="ECO:0000256" key="8">
    <source>
        <dbReference type="ARBA" id="ARBA00022801"/>
    </source>
</evidence>
<proteinExistence type="predicted"/>
<dbReference type="Pfam" id="PF00385">
    <property type="entry name" value="Chromo"/>
    <property type="match status" value="1"/>
</dbReference>
<feature type="domain" description="Integrase catalytic" evidence="17">
    <location>
        <begin position="306"/>
        <end position="468"/>
    </location>
</feature>
<evidence type="ECO:0000256" key="12">
    <source>
        <dbReference type="ARBA" id="ARBA00022918"/>
    </source>
</evidence>
<dbReference type="STRING" id="98765.A0A2R6NVP3"/>
<dbReference type="InterPro" id="IPR050951">
    <property type="entry name" value="Retrovirus_Pol_polyprotein"/>
</dbReference>
<keyword evidence="6" id="KW-0064">Aspartyl protease</keyword>
<evidence type="ECO:0000256" key="2">
    <source>
        <dbReference type="ARBA" id="ARBA00022679"/>
    </source>
</evidence>
<evidence type="ECO:0000256" key="13">
    <source>
        <dbReference type="ARBA" id="ARBA00022932"/>
    </source>
</evidence>
<gene>
    <name evidence="18" type="ORF">PHLCEN_2v7732</name>
</gene>
<dbReference type="InterPro" id="IPR000953">
    <property type="entry name" value="Chromo/chromo_shadow_dom"/>
</dbReference>
<dbReference type="Gene3D" id="1.10.340.70">
    <property type="match status" value="1"/>
</dbReference>
<evidence type="ECO:0000259" key="16">
    <source>
        <dbReference type="PROSITE" id="PS50013"/>
    </source>
</evidence>
<dbReference type="InterPro" id="IPR041588">
    <property type="entry name" value="Integrase_H2C2"/>
</dbReference>
<comment type="caution">
    <text evidence="18">The sequence shown here is derived from an EMBL/GenBank/DDBJ whole genome shotgun (WGS) entry which is preliminary data.</text>
</comment>
<dbReference type="InterPro" id="IPR043502">
    <property type="entry name" value="DNA/RNA_pol_sf"/>
</dbReference>
<evidence type="ECO:0000256" key="7">
    <source>
        <dbReference type="ARBA" id="ARBA00022759"/>
    </source>
</evidence>
<protein>
    <recommendedName>
        <fullName evidence="20">Polyprotein</fullName>
    </recommendedName>
</protein>
<evidence type="ECO:0000259" key="17">
    <source>
        <dbReference type="PROSITE" id="PS50994"/>
    </source>
</evidence>
<dbReference type="SUPFAM" id="SSF56672">
    <property type="entry name" value="DNA/RNA polymerases"/>
    <property type="match status" value="1"/>
</dbReference>
<dbReference type="InterPro" id="IPR023780">
    <property type="entry name" value="Chromo_domain"/>
</dbReference>
<dbReference type="InterPro" id="IPR016197">
    <property type="entry name" value="Chromo-like_dom_sf"/>
</dbReference>
<dbReference type="InterPro" id="IPR036397">
    <property type="entry name" value="RNaseH_sf"/>
</dbReference>
<keyword evidence="1" id="KW-0645">Protease</keyword>
<dbReference type="Pfam" id="PF17921">
    <property type="entry name" value="Integrase_H2C2"/>
    <property type="match status" value="1"/>
</dbReference>
<keyword evidence="9" id="KW-0460">Magnesium</keyword>
<dbReference type="InterPro" id="IPR012337">
    <property type="entry name" value="RNaseH-like_sf"/>
</dbReference>
<keyword evidence="11" id="KW-0229">DNA integration</keyword>
<dbReference type="Proteomes" id="UP000186601">
    <property type="component" value="Unassembled WGS sequence"/>
</dbReference>
<dbReference type="GO" id="GO:0004190">
    <property type="term" value="F:aspartic-type endopeptidase activity"/>
    <property type="evidence" value="ECO:0007669"/>
    <property type="project" value="UniProtKB-KW"/>
</dbReference>
<dbReference type="Gene3D" id="2.40.50.40">
    <property type="match status" value="1"/>
</dbReference>
<dbReference type="GO" id="GO:0004519">
    <property type="term" value="F:endonuclease activity"/>
    <property type="evidence" value="ECO:0007669"/>
    <property type="project" value="UniProtKB-KW"/>
</dbReference>
<dbReference type="AlphaFoldDB" id="A0A2R6NVP3"/>
<dbReference type="Pfam" id="PF17917">
    <property type="entry name" value="RT_RNaseH"/>
    <property type="match status" value="1"/>
</dbReference>
<dbReference type="SUPFAM" id="SSF53098">
    <property type="entry name" value="Ribonuclease H-like"/>
    <property type="match status" value="1"/>
</dbReference>
<dbReference type="InterPro" id="IPR041373">
    <property type="entry name" value="RT_RNaseH"/>
</dbReference>
<keyword evidence="19" id="KW-1185">Reference proteome</keyword>
<organism evidence="18 19">
    <name type="scientific">Hermanssonia centrifuga</name>
    <dbReference type="NCBI Taxonomy" id="98765"/>
    <lineage>
        <taxon>Eukaryota</taxon>
        <taxon>Fungi</taxon>
        <taxon>Dikarya</taxon>
        <taxon>Basidiomycota</taxon>
        <taxon>Agaricomycotina</taxon>
        <taxon>Agaricomycetes</taxon>
        <taxon>Polyporales</taxon>
        <taxon>Meruliaceae</taxon>
        <taxon>Hermanssonia</taxon>
    </lineage>
</organism>
<keyword evidence="15" id="KW-0233">DNA recombination</keyword>
<dbReference type="GO" id="GO:0006310">
    <property type="term" value="P:DNA recombination"/>
    <property type="evidence" value="ECO:0007669"/>
    <property type="project" value="UniProtKB-KW"/>
</dbReference>
<dbReference type="GO" id="GO:0015074">
    <property type="term" value="P:DNA integration"/>
    <property type="evidence" value="ECO:0007669"/>
    <property type="project" value="UniProtKB-KW"/>
</dbReference>
<dbReference type="GO" id="GO:0003964">
    <property type="term" value="F:RNA-directed DNA polymerase activity"/>
    <property type="evidence" value="ECO:0007669"/>
    <property type="project" value="UniProtKB-KW"/>
</dbReference>
<evidence type="ECO:0000313" key="18">
    <source>
        <dbReference type="EMBL" id="PSR77674.1"/>
    </source>
</evidence>
<dbReference type="CDD" id="cd09274">
    <property type="entry name" value="RNase_HI_RT_Ty3"/>
    <property type="match status" value="1"/>
</dbReference>
<dbReference type="SUPFAM" id="SSF54160">
    <property type="entry name" value="Chromo domain-like"/>
    <property type="match status" value="1"/>
</dbReference>
<evidence type="ECO:0000256" key="15">
    <source>
        <dbReference type="ARBA" id="ARBA00023172"/>
    </source>
</evidence>
<reference evidence="18 19" key="1">
    <citation type="submission" date="2018-02" db="EMBL/GenBank/DDBJ databases">
        <title>Genome sequence of the basidiomycete white-rot fungus Phlebia centrifuga.</title>
        <authorList>
            <person name="Granchi Z."/>
            <person name="Peng M."/>
            <person name="de Vries R.P."/>
            <person name="Hilden K."/>
            <person name="Makela M.R."/>
            <person name="Grigoriev I."/>
            <person name="Riley R."/>
        </authorList>
    </citation>
    <scope>NUCLEOTIDE SEQUENCE [LARGE SCALE GENOMIC DNA]</scope>
    <source>
        <strain evidence="18 19">FBCC195</strain>
    </source>
</reference>
<dbReference type="GO" id="GO:0046872">
    <property type="term" value="F:metal ion binding"/>
    <property type="evidence" value="ECO:0007669"/>
    <property type="project" value="UniProtKB-KW"/>
</dbReference>
<evidence type="ECO:0000256" key="5">
    <source>
        <dbReference type="ARBA" id="ARBA00022723"/>
    </source>
</evidence>
<dbReference type="GO" id="GO:0006508">
    <property type="term" value="P:proteolysis"/>
    <property type="evidence" value="ECO:0007669"/>
    <property type="project" value="UniProtKB-KW"/>
</dbReference>
<dbReference type="InterPro" id="IPR001584">
    <property type="entry name" value="Integrase_cat-core"/>
</dbReference>
<evidence type="ECO:0000256" key="4">
    <source>
        <dbReference type="ARBA" id="ARBA00022722"/>
    </source>
</evidence>
<dbReference type="GO" id="GO:0003677">
    <property type="term" value="F:DNA binding"/>
    <property type="evidence" value="ECO:0007669"/>
    <property type="project" value="UniProtKB-KW"/>
</dbReference>
<evidence type="ECO:0000256" key="6">
    <source>
        <dbReference type="ARBA" id="ARBA00022750"/>
    </source>
</evidence>
<sequence>MSTVSRLTLDILIDHNNIGDNQIFVSCDTSDFCSGAVLTYGKTPETARPVAFESQQFSGAELNYPVHEKKLLAIVRALKKWRVDLLGVPFTVFSDHRTLENFSDQRHLSRRQACWQEFLSQYDYKIVYLAGKENAPADAMSRKPSSRPEAVAATFSLRVRGDPDWLSAVKGGYAKDTWCTRLLESLWDPVARAAVGAEAVGVNVNEALNRGWLNDRERYGVSVRSGLLHIGERLVIPRVTKLREDVFALAHNALGHWGNEKLYTAIRASYYWLNMRKELETLYVPACEACQRNKSSTSRPKGPLHPLPVPDARGNSVAMDFVGPLPDDDGYNCILTITDRIGVDLRIIPCRTDISAKDLAALFFGGWYCENGLPLDIVSDRDKLFMSKFWKALHRLTSVKLKMSTAFHPETDGSSERSNQTIIQALRYHVERNQKGWVRALPLVRFNHMNTVNASTGFTPLQLLFGRQPRVIPPLTPVDTDTPAETFDAEKFLKHLDADVMEAQDNLLLAKTNQAYHADKSRGAEHVYNVGDKVLLSTFHCRREFMQRGDNRVAKFMMRWDGPYEVVQAWPDSSVYTVDLPEHSNAFPTFHASLLKPYVENNDALHPSHARETEPTPVLDPDTGEEHQFVERILDRRRRGRGWQYLVRWVGFGPEHNLWLPGSRVDDLEALDVFL</sequence>
<keyword evidence="7" id="KW-0255">Endonuclease</keyword>
<dbReference type="GO" id="GO:0006338">
    <property type="term" value="P:chromatin remodeling"/>
    <property type="evidence" value="ECO:0007669"/>
    <property type="project" value="UniProtKB-ARBA"/>
</dbReference>
<keyword evidence="5" id="KW-0479">Metal-binding</keyword>
<dbReference type="Gene3D" id="3.30.420.10">
    <property type="entry name" value="Ribonuclease H-like superfamily/Ribonuclease H"/>
    <property type="match status" value="1"/>
</dbReference>
<keyword evidence="10" id="KW-0694">RNA-binding</keyword>
<dbReference type="GO" id="GO:0005634">
    <property type="term" value="C:nucleus"/>
    <property type="evidence" value="ECO:0007669"/>
    <property type="project" value="UniProtKB-ARBA"/>
</dbReference>
<dbReference type="PANTHER" id="PTHR37984:SF5">
    <property type="entry name" value="PROTEIN NYNRIN-LIKE"/>
    <property type="match status" value="1"/>
</dbReference>
<keyword evidence="12" id="KW-0695">RNA-directed DNA polymerase</keyword>
<dbReference type="PROSITE" id="PS50994">
    <property type="entry name" value="INTEGRASE"/>
    <property type="match status" value="1"/>
</dbReference>
<evidence type="ECO:0000256" key="1">
    <source>
        <dbReference type="ARBA" id="ARBA00022670"/>
    </source>
</evidence>
<dbReference type="EMBL" id="MLYV02000785">
    <property type="protein sequence ID" value="PSR77674.1"/>
    <property type="molecule type" value="Genomic_DNA"/>
</dbReference>
<name>A0A2R6NVP3_9APHY</name>
<dbReference type="PROSITE" id="PS50013">
    <property type="entry name" value="CHROMO_2"/>
    <property type="match status" value="1"/>
</dbReference>
<keyword evidence="4" id="KW-0540">Nuclease</keyword>
<evidence type="ECO:0000256" key="10">
    <source>
        <dbReference type="ARBA" id="ARBA00022884"/>
    </source>
</evidence>
<evidence type="ECO:0008006" key="20">
    <source>
        <dbReference type="Google" id="ProtNLM"/>
    </source>
</evidence>
<dbReference type="GO" id="GO:0003723">
    <property type="term" value="F:RNA binding"/>
    <property type="evidence" value="ECO:0007669"/>
    <property type="project" value="UniProtKB-KW"/>
</dbReference>
<keyword evidence="3" id="KW-0548">Nucleotidyltransferase</keyword>
<dbReference type="PANTHER" id="PTHR37984">
    <property type="entry name" value="PROTEIN CBG26694"/>
    <property type="match status" value="1"/>
</dbReference>
<evidence type="ECO:0000256" key="14">
    <source>
        <dbReference type="ARBA" id="ARBA00023125"/>
    </source>
</evidence>
<keyword evidence="13" id="KW-0239">DNA-directed DNA polymerase</keyword>
<evidence type="ECO:0000313" key="19">
    <source>
        <dbReference type="Proteomes" id="UP000186601"/>
    </source>
</evidence>
<dbReference type="Pfam" id="PF24626">
    <property type="entry name" value="SH3_Tf2-1"/>
    <property type="match status" value="1"/>
</dbReference>
<keyword evidence="8" id="KW-0378">Hydrolase</keyword>
<feature type="domain" description="Chromo" evidence="16">
    <location>
        <begin position="628"/>
        <end position="675"/>
    </location>
</feature>
<evidence type="ECO:0000256" key="3">
    <source>
        <dbReference type="ARBA" id="ARBA00022695"/>
    </source>
</evidence>
<keyword evidence="2" id="KW-0808">Transferase</keyword>
<dbReference type="InterPro" id="IPR056924">
    <property type="entry name" value="SH3_Tf2-1"/>
</dbReference>
<dbReference type="GO" id="GO:0003887">
    <property type="term" value="F:DNA-directed DNA polymerase activity"/>
    <property type="evidence" value="ECO:0007669"/>
    <property type="project" value="UniProtKB-KW"/>
</dbReference>
<evidence type="ECO:0000256" key="11">
    <source>
        <dbReference type="ARBA" id="ARBA00022908"/>
    </source>
</evidence>